<comment type="caution">
    <text evidence="3">The sequence shown here is derived from an EMBL/GenBank/DDBJ whole genome shotgun (WGS) entry which is preliminary data.</text>
</comment>
<accession>A0AAD5WQ73</accession>
<reference evidence="3" key="1">
    <citation type="submission" date="2022-07" db="EMBL/GenBank/DDBJ databases">
        <title>Draft genome sequence of Zalerion maritima ATCC 34329, a (micro)plastics degrading marine fungus.</title>
        <authorList>
            <person name="Paco A."/>
            <person name="Goncalves M.F.M."/>
            <person name="Rocha-Santos T.A.P."/>
            <person name="Alves A."/>
        </authorList>
    </citation>
    <scope>NUCLEOTIDE SEQUENCE</scope>
    <source>
        <strain evidence="3">ATCC 34329</strain>
    </source>
</reference>
<keyword evidence="2" id="KW-1133">Transmembrane helix</keyword>
<gene>
    <name evidence="3" type="ORF">MKZ38_003549</name>
</gene>
<proteinExistence type="predicted"/>
<protein>
    <submittedName>
        <fullName evidence="3">Uncharacterized protein</fullName>
    </submittedName>
</protein>
<dbReference type="EMBL" id="JAKWBI020000211">
    <property type="protein sequence ID" value="KAJ2898980.1"/>
    <property type="molecule type" value="Genomic_DNA"/>
</dbReference>
<evidence type="ECO:0000313" key="3">
    <source>
        <dbReference type="EMBL" id="KAJ2898980.1"/>
    </source>
</evidence>
<feature type="compositionally biased region" description="Basic and acidic residues" evidence="1">
    <location>
        <begin position="56"/>
        <end position="78"/>
    </location>
</feature>
<organism evidence="3 4">
    <name type="scientific">Zalerion maritima</name>
    <dbReference type="NCBI Taxonomy" id="339359"/>
    <lineage>
        <taxon>Eukaryota</taxon>
        <taxon>Fungi</taxon>
        <taxon>Dikarya</taxon>
        <taxon>Ascomycota</taxon>
        <taxon>Pezizomycotina</taxon>
        <taxon>Sordariomycetes</taxon>
        <taxon>Lulworthiomycetidae</taxon>
        <taxon>Lulworthiales</taxon>
        <taxon>Lulworthiaceae</taxon>
        <taxon>Zalerion</taxon>
    </lineage>
</organism>
<keyword evidence="2" id="KW-0812">Transmembrane</keyword>
<keyword evidence="4" id="KW-1185">Reference proteome</keyword>
<feature type="transmembrane region" description="Helical" evidence="2">
    <location>
        <begin position="96"/>
        <end position="114"/>
    </location>
</feature>
<sequence>MRLPAFRCSSGVLRRPPLTSSFPARATRRASAPNGTATVAANGDNLIRALSSLRPQLDKNDGAPNYRDGRKSSEARNPELPKFNLQSLGLSRNMRLVVLGLVSVFGTIETWFWFEAFVRWRKGGGEGEQGGRE</sequence>
<feature type="region of interest" description="Disordered" evidence="1">
    <location>
        <begin position="53"/>
        <end position="78"/>
    </location>
</feature>
<keyword evidence="2" id="KW-0472">Membrane</keyword>
<evidence type="ECO:0000256" key="2">
    <source>
        <dbReference type="SAM" id="Phobius"/>
    </source>
</evidence>
<evidence type="ECO:0000313" key="4">
    <source>
        <dbReference type="Proteomes" id="UP001201980"/>
    </source>
</evidence>
<dbReference type="AlphaFoldDB" id="A0AAD5WQ73"/>
<dbReference type="Proteomes" id="UP001201980">
    <property type="component" value="Unassembled WGS sequence"/>
</dbReference>
<name>A0AAD5WQ73_9PEZI</name>
<evidence type="ECO:0000256" key="1">
    <source>
        <dbReference type="SAM" id="MobiDB-lite"/>
    </source>
</evidence>